<name>A0A679B8T2_ORYSI</name>
<dbReference type="EMBL" id="AP011477">
    <property type="protein sequence ID" value="BBD82294.1"/>
    <property type="molecule type" value="Genomic_DNA"/>
</dbReference>
<sequence>MPLETASLSPPSPPAGPCHLVLEHKLSLACSLCRLSLIPQLKAVAGLALAPFPAQSLCSSHRLLLPKLPPSLAIVWIRLLLGFFDIGHEQMHLEISEAIILPKPATTFVRLFRARRDGLQGRQEDPSMAPCCITAVLAMRLLRCCVSVQGGAQM</sequence>
<dbReference type="AlphaFoldDB" id="A0A679B8T2"/>
<protein>
    <submittedName>
        <fullName evidence="1">Uncharacterized protein</fullName>
    </submittedName>
</protein>
<organism evidence="1">
    <name type="scientific">Oryza sativa subsp. indica</name>
    <name type="common">Rice</name>
    <dbReference type="NCBI Taxonomy" id="39946"/>
    <lineage>
        <taxon>Eukaryota</taxon>
        <taxon>Viridiplantae</taxon>
        <taxon>Streptophyta</taxon>
        <taxon>Embryophyta</taxon>
        <taxon>Tracheophyta</taxon>
        <taxon>Spermatophyta</taxon>
        <taxon>Magnoliopsida</taxon>
        <taxon>Liliopsida</taxon>
        <taxon>Poales</taxon>
        <taxon>Poaceae</taxon>
        <taxon>BOP clade</taxon>
        <taxon>Oryzoideae</taxon>
        <taxon>Oryzeae</taxon>
        <taxon>Oryzinae</taxon>
        <taxon>Oryza</taxon>
        <taxon>Oryza sativa</taxon>
    </lineage>
</organism>
<proteinExistence type="predicted"/>
<evidence type="ECO:0000313" key="1">
    <source>
        <dbReference type="EMBL" id="BBD82294.1"/>
    </source>
</evidence>
<accession>A0A679B8T2</accession>
<gene>
    <name evidence="1" type="primary">K0054F06.27</name>
</gene>
<reference evidence="1" key="1">
    <citation type="submission" date="2009-05" db="EMBL/GenBank/DDBJ databases">
        <title>Oryza sativa Indica Group genomic DNA, chromosome 11, BAC clone:K0054F06, cultivar:Kasalath.</title>
        <authorList>
            <person name="Matsumoto T."/>
            <person name="Wu J."/>
            <person name="Kanamori H."/>
        </authorList>
    </citation>
    <scope>NUCLEOTIDE SEQUENCE</scope>
</reference>